<name>S8A7W7_DACHA</name>
<dbReference type="OrthoDB" id="3439489at2759"/>
<evidence type="ECO:0008006" key="3">
    <source>
        <dbReference type="Google" id="ProtNLM"/>
    </source>
</evidence>
<dbReference type="Gene3D" id="2.80.10.50">
    <property type="match status" value="1"/>
</dbReference>
<dbReference type="Proteomes" id="UP000015100">
    <property type="component" value="Unassembled WGS sequence"/>
</dbReference>
<dbReference type="Pfam" id="PF16850">
    <property type="entry name" value="Inhibitor_I66"/>
    <property type="match status" value="1"/>
</dbReference>
<evidence type="ECO:0000313" key="2">
    <source>
        <dbReference type="Proteomes" id="UP000015100"/>
    </source>
</evidence>
<dbReference type="GO" id="GO:0004867">
    <property type="term" value="F:serine-type endopeptidase inhibitor activity"/>
    <property type="evidence" value="ECO:0007669"/>
    <property type="project" value="InterPro"/>
</dbReference>
<reference evidence="2" key="2">
    <citation type="submission" date="2013-04" db="EMBL/GenBank/DDBJ databases">
        <title>Genomic mechanisms accounting for the adaptation to parasitism in nematode-trapping fungi.</title>
        <authorList>
            <person name="Ahren D.G."/>
        </authorList>
    </citation>
    <scope>NUCLEOTIDE SEQUENCE [LARGE SCALE GENOMIC DNA]</scope>
    <source>
        <strain evidence="2">CBS 200.50</strain>
    </source>
</reference>
<dbReference type="STRING" id="1284197.S8A7W7"/>
<dbReference type="AlphaFoldDB" id="S8A7W7"/>
<comment type="caution">
    <text evidence="1">The sequence shown here is derived from an EMBL/GenBank/DDBJ whole genome shotgun (WGS) entry which is preliminary data.</text>
</comment>
<dbReference type="InterPro" id="IPR031755">
    <property type="entry name" value="Inhibitor_I66"/>
</dbReference>
<proteinExistence type="predicted"/>
<reference evidence="1 2" key="1">
    <citation type="journal article" date="2013" name="PLoS Genet.">
        <title>Genomic mechanisms accounting for the adaptation to parasitism in nematode-trapping fungi.</title>
        <authorList>
            <person name="Meerupati T."/>
            <person name="Andersson K.M."/>
            <person name="Friman E."/>
            <person name="Kumar D."/>
            <person name="Tunlid A."/>
            <person name="Ahren D."/>
        </authorList>
    </citation>
    <scope>NUCLEOTIDE SEQUENCE [LARGE SCALE GENOMIC DNA]</scope>
    <source>
        <strain evidence="1 2">CBS 200.50</strain>
    </source>
</reference>
<dbReference type="OMA" id="NANIGRF"/>
<dbReference type="CDD" id="cd23428">
    <property type="entry name" value="beta-trefoil_Ricin_SPI"/>
    <property type="match status" value="1"/>
</dbReference>
<dbReference type="HOGENOM" id="CLU_115968_3_0_1"/>
<dbReference type="EMBL" id="AQGS01000514">
    <property type="protein sequence ID" value="EPS38919.1"/>
    <property type="molecule type" value="Genomic_DNA"/>
</dbReference>
<accession>S8A7W7</accession>
<organism evidence="1 2">
    <name type="scientific">Dactylellina haptotyla (strain CBS 200.50)</name>
    <name type="common">Nematode-trapping fungus</name>
    <name type="synonym">Monacrosporium haptotylum</name>
    <dbReference type="NCBI Taxonomy" id="1284197"/>
    <lineage>
        <taxon>Eukaryota</taxon>
        <taxon>Fungi</taxon>
        <taxon>Dikarya</taxon>
        <taxon>Ascomycota</taxon>
        <taxon>Pezizomycotina</taxon>
        <taxon>Orbiliomycetes</taxon>
        <taxon>Orbiliales</taxon>
        <taxon>Orbiliaceae</taxon>
        <taxon>Dactylellina</taxon>
    </lineage>
</organism>
<sequence length="159" mass="17594">MPPPPTPILATGTYVITSVSTGLEVARAPAEDKSLLPKKVVLLPAGVQGAAWYVVRNYDGIYTLQNKSAPVVDIDDKLFAQLMEQDPPLQTRWRISSVNWQGADQWIVENLARTDGWLLDSNTGPTVAYKQIDVGPLIANLSLPPQYPANERFVFKRIH</sequence>
<protein>
    <recommendedName>
        <fullName evidence="3">Ricin B lectin domain-containing protein</fullName>
    </recommendedName>
</protein>
<dbReference type="eggNOG" id="ENOG502SUG8">
    <property type="taxonomic scope" value="Eukaryota"/>
</dbReference>
<gene>
    <name evidence="1" type="ORF">H072_7306</name>
</gene>
<keyword evidence="2" id="KW-1185">Reference proteome</keyword>
<evidence type="ECO:0000313" key="1">
    <source>
        <dbReference type="EMBL" id="EPS38919.1"/>
    </source>
</evidence>